<reference evidence="2" key="1">
    <citation type="submission" date="2002-09" db="EMBL/GenBank/DDBJ databases">
        <title>Oryza sativa nipponbare(GA3) genomic DNA, chromosome 9, BAC clone:OJ1116_F08.</title>
        <authorList>
            <person name="Sasaki T."/>
            <person name="Matsumoto T."/>
            <person name="Hattori M."/>
            <person name="Sakaki Y."/>
            <person name="Katayose Y."/>
        </authorList>
    </citation>
    <scope>NUCLEOTIDE SEQUENCE</scope>
</reference>
<evidence type="ECO:0000313" key="4">
    <source>
        <dbReference type="Proteomes" id="UP000000763"/>
    </source>
</evidence>
<proteinExistence type="predicted"/>
<reference evidence="3" key="2">
    <citation type="submission" date="2002-09" db="EMBL/GenBank/DDBJ databases">
        <title>Oryza sativa nipponbare(GA3) genomic DNA, chromosome 9, PAC clone:P0448B03.</title>
        <authorList>
            <person name="Sasaki T."/>
            <person name="Matsumoto T."/>
            <person name="Katayose Y."/>
        </authorList>
    </citation>
    <scope>NUCLEOTIDE SEQUENCE</scope>
</reference>
<evidence type="ECO:0000313" key="2">
    <source>
        <dbReference type="EMBL" id="BAD28998.1"/>
    </source>
</evidence>
<organism evidence="3 4">
    <name type="scientific">Oryza sativa subsp. japonica</name>
    <name type="common">Rice</name>
    <dbReference type="NCBI Taxonomy" id="39947"/>
    <lineage>
        <taxon>Eukaryota</taxon>
        <taxon>Viridiplantae</taxon>
        <taxon>Streptophyta</taxon>
        <taxon>Embryophyta</taxon>
        <taxon>Tracheophyta</taxon>
        <taxon>Spermatophyta</taxon>
        <taxon>Magnoliopsida</taxon>
        <taxon>Liliopsida</taxon>
        <taxon>Poales</taxon>
        <taxon>Poaceae</taxon>
        <taxon>BOP clade</taxon>
        <taxon>Oryzoideae</taxon>
        <taxon>Oryzeae</taxon>
        <taxon>Oryzinae</taxon>
        <taxon>Oryza</taxon>
        <taxon>Oryza sativa</taxon>
    </lineage>
</organism>
<evidence type="ECO:0000313" key="3">
    <source>
        <dbReference type="EMBL" id="BAD29163.1"/>
    </source>
</evidence>
<gene>
    <name evidence="2" type="ORF">OJ1116_F08.23</name>
    <name evidence="3" type="ORF">P0448B03.34</name>
</gene>
<dbReference type="EMBL" id="AP005704">
    <property type="protein sequence ID" value="BAD29163.1"/>
    <property type="molecule type" value="Genomic_DNA"/>
</dbReference>
<reference evidence="4" key="4">
    <citation type="journal article" date="2008" name="Nucleic Acids Res.">
        <title>The rice annotation project database (RAP-DB): 2008 update.</title>
        <authorList>
            <consortium name="The rice annotation project (RAP)"/>
        </authorList>
    </citation>
    <scope>GENOME REANNOTATION</scope>
    <source>
        <strain evidence="4">cv. Nipponbare</strain>
    </source>
</reference>
<name>Q6EQA7_ORYSJ</name>
<dbReference type="Proteomes" id="UP000000763">
    <property type="component" value="Chromosome 9"/>
</dbReference>
<keyword evidence="1" id="KW-0175">Coiled coil</keyword>
<evidence type="ECO:0000256" key="1">
    <source>
        <dbReference type="SAM" id="Coils"/>
    </source>
</evidence>
<dbReference type="AlphaFoldDB" id="Q6EQA7"/>
<accession>Q6EQA7</accession>
<feature type="coiled-coil region" evidence="1">
    <location>
        <begin position="99"/>
        <end position="126"/>
    </location>
</feature>
<reference evidence="4" key="3">
    <citation type="journal article" date="2005" name="Nature">
        <title>The map-based sequence of the rice genome.</title>
        <authorList>
            <consortium name="International rice genome sequencing project (IRGSP)"/>
            <person name="Matsumoto T."/>
            <person name="Wu J."/>
            <person name="Kanamori H."/>
            <person name="Katayose Y."/>
            <person name="Fujisawa M."/>
            <person name="Namiki N."/>
            <person name="Mizuno H."/>
            <person name="Yamamoto K."/>
            <person name="Antonio B.A."/>
            <person name="Baba T."/>
            <person name="Sakata K."/>
            <person name="Nagamura Y."/>
            <person name="Aoki H."/>
            <person name="Arikawa K."/>
            <person name="Arita K."/>
            <person name="Bito T."/>
            <person name="Chiden Y."/>
            <person name="Fujitsuka N."/>
            <person name="Fukunaka R."/>
            <person name="Hamada M."/>
            <person name="Harada C."/>
            <person name="Hayashi A."/>
            <person name="Hijishita S."/>
            <person name="Honda M."/>
            <person name="Hosokawa S."/>
            <person name="Ichikawa Y."/>
            <person name="Idonuma A."/>
            <person name="Iijima M."/>
            <person name="Ikeda M."/>
            <person name="Ikeno M."/>
            <person name="Ito K."/>
            <person name="Ito S."/>
            <person name="Ito T."/>
            <person name="Ito Y."/>
            <person name="Ito Y."/>
            <person name="Iwabuchi A."/>
            <person name="Kamiya K."/>
            <person name="Karasawa W."/>
            <person name="Kurita K."/>
            <person name="Katagiri S."/>
            <person name="Kikuta A."/>
            <person name="Kobayashi H."/>
            <person name="Kobayashi N."/>
            <person name="Machita K."/>
            <person name="Maehara T."/>
            <person name="Masukawa M."/>
            <person name="Mizubayashi T."/>
            <person name="Mukai Y."/>
            <person name="Nagasaki H."/>
            <person name="Nagata Y."/>
            <person name="Naito S."/>
            <person name="Nakashima M."/>
            <person name="Nakama Y."/>
            <person name="Nakamichi Y."/>
            <person name="Nakamura M."/>
            <person name="Meguro A."/>
            <person name="Negishi M."/>
            <person name="Ohta I."/>
            <person name="Ohta T."/>
            <person name="Okamoto M."/>
            <person name="Ono N."/>
            <person name="Saji S."/>
            <person name="Sakaguchi M."/>
            <person name="Sakai K."/>
            <person name="Shibata M."/>
            <person name="Shimokawa T."/>
            <person name="Song J."/>
            <person name="Takazaki Y."/>
            <person name="Terasawa K."/>
            <person name="Tsugane M."/>
            <person name="Tsuji K."/>
            <person name="Ueda S."/>
            <person name="Waki K."/>
            <person name="Yamagata H."/>
            <person name="Yamamoto M."/>
            <person name="Yamamoto S."/>
            <person name="Yamane H."/>
            <person name="Yoshiki S."/>
            <person name="Yoshihara R."/>
            <person name="Yukawa K."/>
            <person name="Zhong H."/>
            <person name="Yano M."/>
            <person name="Yuan Q."/>
            <person name="Ouyang S."/>
            <person name="Liu J."/>
            <person name="Jones K.M."/>
            <person name="Gansberger K."/>
            <person name="Moffat K."/>
            <person name="Hill J."/>
            <person name="Bera J."/>
            <person name="Fadrosh D."/>
            <person name="Jin S."/>
            <person name="Johri S."/>
            <person name="Kim M."/>
            <person name="Overton L."/>
            <person name="Reardon M."/>
            <person name="Tsitrin T."/>
            <person name="Vuong H."/>
            <person name="Weaver B."/>
            <person name="Ciecko A."/>
            <person name="Tallon L."/>
            <person name="Jackson J."/>
            <person name="Pai G."/>
            <person name="Aken S.V."/>
            <person name="Utterback T."/>
            <person name="Reidmuller S."/>
            <person name="Feldblyum T."/>
            <person name="Hsiao J."/>
            <person name="Zismann V."/>
            <person name="Iobst S."/>
            <person name="de Vazeille A.R."/>
            <person name="Buell C.R."/>
            <person name="Ying K."/>
            <person name="Li Y."/>
            <person name="Lu T."/>
            <person name="Huang Y."/>
            <person name="Zhao Q."/>
            <person name="Feng Q."/>
            <person name="Zhang L."/>
            <person name="Zhu J."/>
            <person name="Weng Q."/>
            <person name="Mu J."/>
            <person name="Lu Y."/>
            <person name="Fan D."/>
            <person name="Liu Y."/>
            <person name="Guan J."/>
            <person name="Zhang Y."/>
            <person name="Yu S."/>
            <person name="Liu X."/>
            <person name="Zhang Y."/>
            <person name="Hong G."/>
            <person name="Han B."/>
            <person name="Choisne N."/>
            <person name="Demange N."/>
            <person name="Orjeda G."/>
            <person name="Samain S."/>
            <person name="Cattolico L."/>
            <person name="Pelletier E."/>
            <person name="Couloux A."/>
            <person name="Segurens B."/>
            <person name="Wincker P."/>
            <person name="D'Hont A."/>
            <person name="Scarpelli C."/>
            <person name="Weissenbach J."/>
            <person name="Salanoubat M."/>
            <person name="Quetier F."/>
            <person name="Yu Y."/>
            <person name="Kim H.R."/>
            <person name="Rambo T."/>
            <person name="Currie J."/>
            <person name="Collura K."/>
            <person name="Luo M."/>
            <person name="Yang T."/>
            <person name="Ammiraju J.S.S."/>
            <person name="Engler F."/>
            <person name="Soderlund C."/>
            <person name="Wing R.A."/>
            <person name="Palmer L.E."/>
            <person name="de la Bastide M."/>
            <person name="Spiegel L."/>
            <person name="Nascimento L."/>
            <person name="Zutavern T."/>
            <person name="O'Shaughnessy A."/>
            <person name="Dike S."/>
            <person name="Dedhia N."/>
            <person name="Preston R."/>
            <person name="Balija V."/>
            <person name="McCombie W.R."/>
            <person name="Chow T."/>
            <person name="Chen H."/>
            <person name="Chung M."/>
            <person name="Chen C."/>
            <person name="Shaw J."/>
            <person name="Wu H."/>
            <person name="Hsiao K."/>
            <person name="Chao Y."/>
            <person name="Chu M."/>
            <person name="Cheng C."/>
            <person name="Hour A."/>
            <person name="Lee P."/>
            <person name="Lin S."/>
            <person name="Lin Y."/>
            <person name="Liou J."/>
            <person name="Liu S."/>
            <person name="Hsing Y."/>
            <person name="Raghuvanshi S."/>
            <person name="Mohanty A."/>
            <person name="Bharti A.K."/>
            <person name="Gaur A."/>
            <person name="Gupta V."/>
            <person name="Kumar D."/>
            <person name="Ravi V."/>
            <person name="Vij S."/>
            <person name="Kapur A."/>
            <person name="Khurana P."/>
            <person name="Khurana P."/>
            <person name="Khurana J.P."/>
            <person name="Tyagi A.K."/>
            <person name="Gaikwad K."/>
            <person name="Singh A."/>
            <person name="Dalal V."/>
            <person name="Srivastava S."/>
            <person name="Dixit A."/>
            <person name="Pal A.K."/>
            <person name="Ghazi I.A."/>
            <person name="Yadav M."/>
            <person name="Pandit A."/>
            <person name="Bhargava A."/>
            <person name="Sureshbabu K."/>
            <person name="Batra K."/>
            <person name="Sharma T.R."/>
            <person name="Mohapatra T."/>
            <person name="Singh N.K."/>
            <person name="Messing J."/>
            <person name="Nelson A.B."/>
            <person name="Fuks G."/>
            <person name="Kavchok S."/>
            <person name="Keizer G."/>
            <person name="Linton E."/>
            <person name="Llaca V."/>
            <person name="Song R."/>
            <person name="Tanyolac B."/>
            <person name="Young S."/>
            <person name="Ho-Il K."/>
            <person name="Hahn J.H."/>
            <person name="Sangsakoo G."/>
            <person name="Vanavichit A."/>
            <person name="de Mattos Luiz.A.T."/>
            <person name="Zimmer P.D."/>
            <person name="Malone G."/>
            <person name="Dellagostin O."/>
            <person name="de Oliveira A.C."/>
            <person name="Bevan M."/>
            <person name="Bancroft I."/>
            <person name="Minx P."/>
            <person name="Cordum H."/>
            <person name="Wilson R."/>
            <person name="Cheng Z."/>
            <person name="Jin W."/>
            <person name="Jiang J."/>
            <person name="Leong S.A."/>
            <person name="Iwama H."/>
            <person name="Gojobori T."/>
            <person name="Itoh T."/>
            <person name="Niimura Y."/>
            <person name="Fujii Y."/>
            <person name="Habara T."/>
            <person name="Sakai H."/>
            <person name="Sato Y."/>
            <person name="Wilson G."/>
            <person name="Kumar K."/>
            <person name="McCouch S."/>
            <person name="Juretic N."/>
            <person name="Hoen D."/>
            <person name="Wright S."/>
            <person name="Bruskiewich R."/>
            <person name="Bureau T."/>
            <person name="Miyao A."/>
            <person name="Hirochika H."/>
            <person name="Nishikawa T."/>
            <person name="Kadowaki K."/>
            <person name="Sugiura M."/>
            <person name="Burr B."/>
            <person name="Sasaki T."/>
        </authorList>
    </citation>
    <scope>NUCLEOTIDE SEQUENCE [LARGE SCALE GENOMIC DNA]</scope>
    <source>
        <strain evidence="4">cv. Nipponbare</strain>
    </source>
</reference>
<dbReference type="EMBL" id="AP005678">
    <property type="protein sequence ID" value="BAD28998.1"/>
    <property type="molecule type" value="Genomic_DNA"/>
</dbReference>
<sequence length="239" mass="25846">MTLSDVTLTAPHFVPVDFATWPEITPFMDGVCQVIAPSDGLGLFTELNKFGESCTAVESLFVRGLAAHLSAEKSALERPDGYRLRLRKTEEDLCHKEDERQRDRQLAAAEEKIKSLEARLISAEAAAVTLAPATESPKQVCYTLKLALYDLGTRAEGAPGDDGTTFDFSERTQEAAGSVVEVAGAYGDCCARVSAGFILSQLHSHGCDHIGIFPDLVKEECPDNSQCSGTALRAFRKGF</sequence>
<protein>
    <submittedName>
        <fullName evidence="3">Uncharacterized protein</fullName>
    </submittedName>
</protein>